<comment type="caution">
    <text evidence="2">The sequence shown here is derived from an EMBL/GenBank/DDBJ whole genome shotgun (WGS) entry which is preliminary data.</text>
</comment>
<dbReference type="EMBL" id="BAAAEU010000001">
    <property type="protein sequence ID" value="GAA0705578.1"/>
    <property type="molecule type" value="Genomic_DNA"/>
</dbReference>
<accession>A0ABN1IC03</accession>
<name>A0ABN1IC03_9GAMM</name>
<evidence type="ECO:0000256" key="1">
    <source>
        <dbReference type="SAM" id="MobiDB-lite"/>
    </source>
</evidence>
<evidence type="ECO:0000313" key="2">
    <source>
        <dbReference type="EMBL" id="GAA0705578.1"/>
    </source>
</evidence>
<dbReference type="Proteomes" id="UP001501523">
    <property type="component" value="Unassembled WGS sequence"/>
</dbReference>
<keyword evidence="3" id="KW-1185">Reference proteome</keyword>
<sequence length="82" mass="8569">MPAVRGRVKRKNPLSPNGSIVGGEGWSEGAGVAAKRNLGVTLSSERTDLLCIAKIGALQRFAAPPPHPALSPKRGLWERASG</sequence>
<reference evidence="2 3" key="1">
    <citation type="journal article" date="2019" name="Int. J. Syst. Evol. Microbiol.">
        <title>The Global Catalogue of Microorganisms (GCM) 10K type strain sequencing project: providing services to taxonomists for standard genome sequencing and annotation.</title>
        <authorList>
            <consortium name="The Broad Institute Genomics Platform"/>
            <consortium name="The Broad Institute Genome Sequencing Center for Infectious Disease"/>
            <person name="Wu L."/>
            <person name="Ma J."/>
        </authorList>
    </citation>
    <scope>NUCLEOTIDE SEQUENCE [LARGE SCALE GENOMIC DNA]</scope>
    <source>
        <strain evidence="2 3">JCM 15421</strain>
    </source>
</reference>
<protein>
    <submittedName>
        <fullName evidence="2">Uncharacterized protein</fullName>
    </submittedName>
</protein>
<feature type="region of interest" description="Disordered" evidence="1">
    <location>
        <begin position="1"/>
        <end position="27"/>
    </location>
</feature>
<feature type="compositionally biased region" description="Basic residues" evidence="1">
    <location>
        <begin position="1"/>
        <end position="12"/>
    </location>
</feature>
<gene>
    <name evidence="2" type="ORF">GCM10009105_03090</name>
</gene>
<feature type="region of interest" description="Disordered" evidence="1">
    <location>
        <begin position="63"/>
        <end position="82"/>
    </location>
</feature>
<evidence type="ECO:0000313" key="3">
    <source>
        <dbReference type="Proteomes" id="UP001501523"/>
    </source>
</evidence>
<proteinExistence type="predicted"/>
<organism evidence="2 3">
    <name type="scientific">Dokdonella soli</name>
    <dbReference type="NCBI Taxonomy" id="529810"/>
    <lineage>
        <taxon>Bacteria</taxon>
        <taxon>Pseudomonadati</taxon>
        <taxon>Pseudomonadota</taxon>
        <taxon>Gammaproteobacteria</taxon>
        <taxon>Lysobacterales</taxon>
        <taxon>Rhodanobacteraceae</taxon>
        <taxon>Dokdonella</taxon>
    </lineage>
</organism>